<keyword evidence="2" id="KW-0012">Acyltransferase</keyword>
<dbReference type="InterPro" id="IPR016181">
    <property type="entry name" value="Acyl_CoA_acyltransferase"/>
</dbReference>
<dbReference type="EMBL" id="JBIPKE010000020">
    <property type="protein sequence ID" value="MFH6985653.1"/>
    <property type="molecule type" value="Genomic_DNA"/>
</dbReference>
<dbReference type="InterPro" id="IPR000182">
    <property type="entry name" value="GNAT_dom"/>
</dbReference>
<evidence type="ECO:0000259" key="1">
    <source>
        <dbReference type="PROSITE" id="PS51186"/>
    </source>
</evidence>
<feature type="domain" description="N-acetyltransferase" evidence="1">
    <location>
        <begin position="8"/>
        <end position="163"/>
    </location>
</feature>
<evidence type="ECO:0000313" key="2">
    <source>
        <dbReference type="EMBL" id="MFH6985653.1"/>
    </source>
</evidence>
<reference evidence="2 3" key="1">
    <citation type="journal article" date="2013" name="Int. J. Syst. Evol. Microbiol.">
        <title>Marinoscillum luteum sp. nov., isolated from marine sediment.</title>
        <authorList>
            <person name="Cha I.T."/>
            <person name="Park S.J."/>
            <person name="Kim S.J."/>
            <person name="Kim J.G."/>
            <person name="Jung M.Y."/>
            <person name="Shin K.S."/>
            <person name="Kwon K.K."/>
            <person name="Yang S.H."/>
            <person name="Seo Y.S."/>
            <person name="Rhee S.K."/>
        </authorList>
    </citation>
    <scope>NUCLEOTIDE SEQUENCE [LARGE SCALE GENOMIC DNA]</scope>
    <source>
        <strain evidence="2 3">KCTC 23939</strain>
    </source>
</reference>
<evidence type="ECO:0000313" key="3">
    <source>
        <dbReference type="Proteomes" id="UP001610063"/>
    </source>
</evidence>
<keyword evidence="3" id="KW-1185">Reference proteome</keyword>
<keyword evidence="2" id="KW-0808">Transferase</keyword>
<name>A0ABW7NDD6_9BACT</name>
<dbReference type="Proteomes" id="UP001610063">
    <property type="component" value="Unassembled WGS sequence"/>
</dbReference>
<dbReference type="PANTHER" id="PTHR43415:SF3">
    <property type="entry name" value="GNAT-FAMILY ACETYLTRANSFERASE"/>
    <property type="match status" value="1"/>
</dbReference>
<accession>A0ABW7NDD6</accession>
<gene>
    <name evidence="2" type="ORF">ACHKAR_19530</name>
</gene>
<dbReference type="SUPFAM" id="SSF55729">
    <property type="entry name" value="Acyl-CoA N-acyltransferases (Nat)"/>
    <property type="match status" value="1"/>
</dbReference>
<dbReference type="EC" id="2.3.-.-" evidence="2"/>
<comment type="caution">
    <text evidence="2">The sequence shown here is derived from an EMBL/GenBank/DDBJ whole genome shotgun (WGS) entry which is preliminary data.</text>
</comment>
<dbReference type="PROSITE" id="PS51186">
    <property type="entry name" value="GNAT"/>
    <property type="match status" value="1"/>
</dbReference>
<proteinExistence type="predicted"/>
<dbReference type="RefSeq" id="WP_395419067.1">
    <property type="nucleotide sequence ID" value="NZ_JBIPKE010000020.1"/>
</dbReference>
<sequence length="202" mass="22900">MKISGEMVELRRLRINDLEMVRRWRTSDAIRSRMEYQGEITPEMQHNWFSTINNSVNYFFIIHVHDQAIGLIQLQNINFEDSVAESGLFIGEPSFWGSPAPFAASLPLLDFGINLMGIREISAKVSAVNQQAIDYNKHLGFTIDHSLGGGFLKMSISKSRFDKAIHNQKAFDRFKNAYTLLGFDQPGVSQGIFIRQSLSPSV</sequence>
<dbReference type="Gene3D" id="3.40.630.30">
    <property type="match status" value="1"/>
</dbReference>
<dbReference type="GO" id="GO:0016746">
    <property type="term" value="F:acyltransferase activity"/>
    <property type="evidence" value="ECO:0007669"/>
    <property type="project" value="UniProtKB-KW"/>
</dbReference>
<dbReference type="Pfam" id="PF13302">
    <property type="entry name" value="Acetyltransf_3"/>
    <property type="match status" value="1"/>
</dbReference>
<organism evidence="2 3">
    <name type="scientific">Marinoscillum luteum</name>
    <dbReference type="NCBI Taxonomy" id="861051"/>
    <lineage>
        <taxon>Bacteria</taxon>
        <taxon>Pseudomonadati</taxon>
        <taxon>Bacteroidota</taxon>
        <taxon>Cytophagia</taxon>
        <taxon>Cytophagales</taxon>
        <taxon>Reichenbachiellaceae</taxon>
        <taxon>Marinoscillum</taxon>
    </lineage>
</organism>
<dbReference type="PANTHER" id="PTHR43415">
    <property type="entry name" value="SPERMIDINE N(1)-ACETYLTRANSFERASE"/>
    <property type="match status" value="1"/>
</dbReference>
<protein>
    <submittedName>
        <fullName evidence="2">GNAT family N-acetyltransferase</fullName>
        <ecNumber evidence="2">2.3.-.-</ecNumber>
    </submittedName>
</protein>